<name>A0ABS8WPB6_DATST</name>
<dbReference type="Proteomes" id="UP000823775">
    <property type="component" value="Unassembled WGS sequence"/>
</dbReference>
<comment type="caution">
    <text evidence="1">The sequence shown here is derived from an EMBL/GenBank/DDBJ whole genome shotgun (WGS) entry which is preliminary data.</text>
</comment>
<evidence type="ECO:0000313" key="2">
    <source>
        <dbReference type="Proteomes" id="UP000823775"/>
    </source>
</evidence>
<reference evidence="1 2" key="1">
    <citation type="journal article" date="2021" name="BMC Genomics">
        <title>Datura genome reveals duplications of psychoactive alkaloid biosynthetic genes and high mutation rate following tissue culture.</title>
        <authorList>
            <person name="Rajewski A."/>
            <person name="Carter-House D."/>
            <person name="Stajich J."/>
            <person name="Litt A."/>
        </authorList>
    </citation>
    <scope>NUCLEOTIDE SEQUENCE [LARGE SCALE GENOMIC DNA]</scope>
    <source>
        <strain evidence="1">AR-01</strain>
    </source>
</reference>
<organism evidence="1 2">
    <name type="scientific">Datura stramonium</name>
    <name type="common">Jimsonweed</name>
    <name type="synonym">Common thornapple</name>
    <dbReference type="NCBI Taxonomy" id="4076"/>
    <lineage>
        <taxon>Eukaryota</taxon>
        <taxon>Viridiplantae</taxon>
        <taxon>Streptophyta</taxon>
        <taxon>Embryophyta</taxon>
        <taxon>Tracheophyta</taxon>
        <taxon>Spermatophyta</taxon>
        <taxon>Magnoliopsida</taxon>
        <taxon>eudicotyledons</taxon>
        <taxon>Gunneridae</taxon>
        <taxon>Pentapetalae</taxon>
        <taxon>asterids</taxon>
        <taxon>lamiids</taxon>
        <taxon>Solanales</taxon>
        <taxon>Solanaceae</taxon>
        <taxon>Solanoideae</taxon>
        <taxon>Datureae</taxon>
        <taxon>Datura</taxon>
    </lineage>
</organism>
<proteinExistence type="predicted"/>
<feature type="non-terminal residue" evidence="1">
    <location>
        <position position="71"/>
    </location>
</feature>
<dbReference type="EMBL" id="JACEIK010009815">
    <property type="protein sequence ID" value="MCE3214722.1"/>
    <property type="molecule type" value="Genomic_DNA"/>
</dbReference>
<protein>
    <submittedName>
        <fullName evidence="1">Uncharacterized protein</fullName>
    </submittedName>
</protein>
<accession>A0ABS8WPB6</accession>
<keyword evidence="2" id="KW-1185">Reference proteome</keyword>
<sequence>MKERRIKVELWKPQFLRPLGTLGLPVARLGETTDRESVIATSLTLSARVTDDLTRDGEWQRHRDRVEARTG</sequence>
<evidence type="ECO:0000313" key="1">
    <source>
        <dbReference type="EMBL" id="MCE3214722.1"/>
    </source>
</evidence>
<gene>
    <name evidence="1" type="ORF">HAX54_053137</name>
</gene>